<feature type="transmembrane region" description="Helical" evidence="1">
    <location>
        <begin position="52"/>
        <end position="76"/>
    </location>
</feature>
<evidence type="ECO:0000256" key="1">
    <source>
        <dbReference type="SAM" id="Phobius"/>
    </source>
</evidence>
<sequence length="213" mass="22229">MSTLPTREPGPAGRLALAGMGVAVLIAIHLHIRLSAEVSPLWRTLSEYVNAGAAPIFGVMCLALAAGSLALLVGIARARRGGAVPVLLGFWCAGLVVCGLVPVDADGAARTLSGQLHNGGAVLAFLSLPLAGWLLTRRSDAHCPWEPRRTTIRRLSVASAVTLGVVLASFAWIMSTGPADPVVTLGLFERVLFAVDLALLLTMTRPLLSSARR</sequence>
<feature type="transmembrane region" description="Helical" evidence="1">
    <location>
        <begin position="115"/>
        <end position="135"/>
    </location>
</feature>
<gene>
    <name evidence="2" type="ORF">JOM49_001104</name>
</gene>
<evidence type="ECO:0000313" key="3">
    <source>
        <dbReference type="Proteomes" id="UP000741013"/>
    </source>
</evidence>
<dbReference type="Proteomes" id="UP000741013">
    <property type="component" value="Unassembled WGS sequence"/>
</dbReference>
<comment type="caution">
    <text evidence="2">The sequence shown here is derived from an EMBL/GenBank/DDBJ whole genome shotgun (WGS) entry which is preliminary data.</text>
</comment>
<evidence type="ECO:0000313" key="2">
    <source>
        <dbReference type="EMBL" id="MBP2179578.1"/>
    </source>
</evidence>
<keyword evidence="1" id="KW-0472">Membrane</keyword>
<feature type="transmembrane region" description="Helical" evidence="1">
    <location>
        <begin position="12"/>
        <end position="32"/>
    </location>
</feature>
<organism evidence="2 3">
    <name type="scientific">Amycolatopsis magusensis</name>
    <dbReference type="NCBI Taxonomy" id="882444"/>
    <lineage>
        <taxon>Bacteria</taxon>
        <taxon>Bacillati</taxon>
        <taxon>Actinomycetota</taxon>
        <taxon>Actinomycetes</taxon>
        <taxon>Pseudonocardiales</taxon>
        <taxon>Pseudonocardiaceae</taxon>
        <taxon>Amycolatopsis</taxon>
    </lineage>
</organism>
<evidence type="ECO:0008006" key="4">
    <source>
        <dbReference type="Google" id="ProtNLM"/>
    </source>
</evidence>
<dbReference type="Pfam" id="PF06197">
    <property type="entry name" value="DUF998"/>
    <property type="match status" value="1"/>
</dbReference>
<dbReference type="EMBL" id="JAGGMS010000001">
    <property type="protein sequence ID" value="MBP2179578.1"/>
    <property type="molecule type" value="Genomic_DNA"/>
</dbReference>
<proteinExistence type="predicted"/>
<name>A0ABS4PJM9_9PSEU</name>
<keyword evidence="1" id="KW-1133">Transmembrane helix</keyword>
<dbReference type="InterPro" id="IPR009339">
    <property type="entry name" value="DUF998"/>
</dbReference>
<reference evidence="2 3" key="1">
    <citation type="submission" date="2021-03" db="EMBL/GenBank/DDBJ databases">
        <title>Sequencing the genomes of 1000 actinobacteria strains.</title>
        <authorList>
            <person name="Klenk H.-P."/>
        </authorList>
    </citation>
    <scope>NUCLEOTIDE SEQUENCE [LARGE SCALE GENOMIC DNA]</scope>
    <source>
        <strain evidence="2 3">DSM 45510</strain>
    </source>
</reference>
<protein>
    <recommendedName>
        <fullName evidence="4">DUF998 domain-containing protein</fullName>
    </recommendedName>
</protein>
<feature type="transmembrane region" description="Helical" evidence="1">
    <location>
        <begin position="155"/>
        <end position="175"/>
    </location>
</feature>
<feature type="transmembrane region" description="Helical" evidence="1">
    <location>
        <begin position="83"/>
        <end position="103"/>
    </location>
</feature>
<feature type="transmembrane region" description="Helical" evidence="1">
    <location>
        <begin position="187"/>
        <end position="208"/>
    </location>
</feature>
<keyword evidence="3" id="KW-1185">Reference proteome</keyword>
<accession>A0ABS4PJM9</accession>
<keyword evidence="1" id="KW-0812">Transmembrane</keyword>